<gene>
    <name evidence="1" type="ORF">OKIOD_LOCUS16529</name>
</gene>
<dbReference type="Proteomes" id="UP001158576">
    <property type="component" value="Chromosome 2"/>
</dbReference>
<accession>A0ABN7TD39</accession>
<dbReference type="EMBL" id="OU015567">
    <property type="protein sequence ID" value="CAG5113674.1"/>
    <property type="molecule type" value="Genomic_DNA"/>
</dbReference>
<evidence type="ECO:0000313" key="2">
    <source>
        <dbReference type="Proteomes" id="UP001158576"/>
    </source>
</evidence>
<name>A0ABN7TD39_OIKDI</name>
<evidence type="ECO:0000313" key="1">
    <source>
        <dbReference type="EMBL" id="CAG5113674.1"/>
    </source>
</evidence>
<organism evidence="1 2">
    <name type="scientific">Oikopleura dioica</name>
    <name type="common">Tunicate</name>
    <dbReference type="NCBI Taxonomy" id="34765"/>
    <lineage>
        <taxon>Eukaryota</taxon>
        <taxon>Metazoa</taxon>
        <taxon>Chordata</taxon>
        <taxon>Tunicata</taxon>
        <taxon>Appendicularia</taxon>
        <taxon>Copelata</taxon>
        <taxon>Oikopleuridae</taxon>
        <taxon>Oikopleura</taxon>
    </lineage>
</organism>
<proteinExistence type="predicted"/>
<keyword evidence="2" id="KW-1185">Reference proteome</keyword>
<sequence>MKVFTLNIFSASFANGFIMSTPPEDIVDYWDKNNLFDDRHPFEFGEMPTKLHSLLHFKDFVDRKGTELDNPAYFFFNI</sequence>
<protein>
    <submittedName>
        <fullName evidence="1">Oidioi.mRNA.OKI2018_I69.chr2.g7764.t1.cds</fullName>
    </submittedName>
</protein>
<reference evidence="1 2" key="1">
    <citation type="submission" date="2021-04" db="EMBL/GenBank/DDBJ databases">
        <authorList>
            <person name="Bliznina A."/>
        </authorList>
    </citation>
    <scope>NUCLEOTIDE SEQUENCE [LARGE SCALE GENOMIC DNA]</scope>
</reference>